<name>A0A6G1IBV6_9PEZI</name>
<sequence length="293" mass="32177">MCHTIACSASEWVAEGQALRVDPNFKCTMPSNPKNWDEYIRVCCGCGEANEAIPKHHAPRHNERGPGEFKLDLTKMTCSACKHKSCAKCTIFMQPAVEPLESSAFGTAKAGMKRTLLEPSPTWASGRKKPELCVWTKVTRALSAIKSAVTPDSARSASASFKGIFSAGSRGERSAGHRVGRSAGHREMHSAGYQGKSSAGTRSGPTRPKTAPKRPETAEVPRAVRFRPETDIIPPHNWVPEPSVRPESAPEDIQSRYDSVNRRKPTTHAYPRDHDAEIERERGTDFLQMGLES</sequence>
<feature type="compositionally biased region" description="Basic and acidic residues" evidence="1">
    <location>
        <begin position="270"/>
        <end position="284"/>
    </location>
</feature>
<gene>
    <name evidence="2" type="ORF">EJ06DRAFT_578675</name>
</gene>
<accession>A0A6G1IBV6</accession>
<dbReference type="Proteomes" id="UP000799640">
    <property type="component" value="Unassembled WGS sequence"/>
</dbReference>
<organism evidence="2 3">
    <name type="scientific">Trichodelitschia bisporula</name>
    <dbReference type="NCBI Taxonomy" id="703511"/>
    <lineage>
        <taxon>Eukaryota</taxon>
        <taxon>Fungi</taxon>
        <taxon>Dikarya</taxon>
        <taxon>Ascomycota</taxon>
        <taxon>Pezizomycotina</taxon>
        <taxon>Dothideomycetes</taxon>
        <taxon>Dothideomycetes incertae sedis</taxon>
        <taxon>Phaeotrichales</taxon>
        <taxon>Phaeotrichaceae</taxon>
        <taxon>Trichodelitschia</taxon>
    </lineage>
</organism>
<evidence type="ECO:0000313" key="2">
    <source>
        <dbReference type="EMBL" id="KAF2405517.1"/>
    </source>
</evidence>
<reference evidence="2" key="1">
    <citation type="journal article" date="2020" name="Stud. Mycol.">
        <title>101 Dothideomycetes genomes: a test case for predicting lifestyles and emergence of pathogens.</title>
        <authorList>
            <person name="Haridas S."/>
            <person name="Albert R."/>
            <person name="Binder M."/>
            <person name="Bloem J."/>
            <person name="Labutti K."/>
            <person name="Salamov A."/>
            <person name="Andreopoulos B."/>
            <person name="Baker S."/>
            <person name="Barry K."/>
            <person name="Bills G."/>
            <person name="Bluhm B."/>
            <person name="Cannon C."/>
            <person name="Castanera R."/>
            <person name="Culley D."/>
            <person name="Daum C."/>
            <person name="Ezra D."/>
            <person name="Gonzalez J."/>
            <person name="Henrissat B."/>
            <person name="Kuo A."/>
            <person name="Liang C."/>
            <person name="Lipzen A."/>
            <person name="Lutzoni F."/>
            <person name="Magnuson J."/>
            <person name="Mondo S."/>
            <person name="Nolan M."/>
            <person name="Ohm R."/>
            <person name="Pangilinan J."/>
            <person name="Park H.-J."/>
            <person name="Ramirez L."/>
            <person name="Alfaro M."/>
            <person name="Sun H."/>
            <person name="Tritt A."/>
            <person name="Yoshinaga Y."/>
            <person name="Zwiers L.-H."/>
            <person name="Turgeon B."/>
            <person name="Goodwin S."/>
            <person name="Spatafora J."/>
            <person name="Crous P."/>
            <person name="Grigoriev I."/>
        </authorList>
    </citation>
    <scope>NUCLEOTIDE SEQUENCE</scope>
    <source>
        <strain evidence="2">CBS 262.69</strain>
    </source>
</reference>
<dbReference type="AlphaFoldDB" id="A0A6G1IBV6"/>
<keyword evidence="3" id="KW-1185">Reference proteome</keyword>
<feature type="region of interest" description="Disordered" evidence="1">
    <location>
        <begin position="167"/>
        <end position="293"/>
    </location>
</feature>
<evidence type="ECO:0000313" key="3">
    <source>
        <dbReference type="Proteomes" id="UP000799640"/>
    </source>
</evidence>
<protein>
    <submittedName>
        <fullName evidence="2">Uncharacterized protein</fullName>
    </submittedName>
</protein>
<evidence type="ECO:0000256" key="1">
    <source>
        <dbReference type="SAM" id="MobiDB-lite"/>
    </source>
</evidence>
<dbReference type="EMBL" id="ML996687">
    <property type="protein sequence ID" value="KAF2405517.1"/>
    <property type="molecule type" value="Genomic_DNA"/>
</dbReference>
<proteinExistence type="predicted"/>
<feature type="compositionally biased region" description="Polar residues" evidence="1">
    <location>
        <begin position="195"/>
        <end position="204"/>
    </location>
</feature>